<evidence type="ECO:0000313" key="3">
    <source>
        <dbReference type="EMBL" id="CAI8056674.1"/>
    </source>
</evidence>
<dbReference type="EMBL" id="CASHTH010004383">
    <property type="protein sequence ID" value="CAI8056674.1"/>
    <property type="molecule type" value="Genomic_DNA"/>
</dbReference>
<dbReference type="InterPro" id="IPR036390">
    <property type="entry name" value="WH_DNA-bd_sf"/>
</dbReference>
<gene>
    <name evidence="3" type="ORF">GBAR_LOCUS30878</name>
</gene>
<protein>
    <recommendedName>
        <fullName evidence="2">ETS domain-containing protein</fullName>
    </recommendedName>
</protein>
<accession>A0AA35TZK7</accession>
<evidence type="ECO:0000256" key="1">
    <source>
        <dbReference type="ARBA" id="ARBA00005562"/>
    </source>
</evidence>
<dbReference type="Proteomes" id="UP001174909">
    <property type="component" value="Unassembled WGS sequence"/>
</dbReference>
<dbReference type="AlphaFoldDB" id="A0AA35TZK7"/>
<comment type="caution">
    <text evidence="3">The sequence shown here is derived from an EMBL/GenBank/DDBJ whole genome shotgun (WGS) entry which is preliminary data.</text>
</comment>
<evidence type="ECO:0000259" key="2">
    <source>
        <dbReference type="PROSITE" id="PS50061"/>
    </source>
</evidence>
<proteinExistence type="inferred from homology"/>
<reference evidence="3" key="1">
    <citation type="submission" date="2023-03" db="EMBL/GenBank/DDBJ databases">
        <authorList>
            <person name="Steffen K."/>
            <person name="Cardenas P."/>
        </authorList>
    </citation>
    <scope>NUCLEOTIDE SEQUENCE</scope>
</reference>
<dbReference type="SUPFAM" id="SSF46785">
    <property type="entry name" value="Winged helix' DNA-binding domain"/>
    <property type="match status" value="1"/>
</dbReference>
<sequence length="271" mass="29675">MYNYCTESDQGINKIGIIVIMSMCSHTDLLNNTDGGFWPLMQSFFPRSFQTSGPVQRLLGFNSLSPTPLPLPFSTVPSYCASTKNFTAESKLDFSSCITNTQGQCFTQSHPGILGQTTPNSPSSPAIRLQNTSVPPYTVSQRHSSVAVPTASVSSKTTAPSQIPTSLQRLVRGNLSATLPLISSPIPQSKSISEIQQLEKRCIHSNRRRPPIPLSIKSTSLTATQSDEVVSTPATPLSPYCGQQGTIQLWQFLLELLQDDQYSNIITWYEL</sequence>
<comment type="similarity">
    <text evidence="1">Belongs to the ETS family.</text>
</comment>
<dbReference type="PROSITE" id="PS00345">
    <property type="entry name" value="ETS_DOMAIN_1"/>
    <property type="match status" value="1"/>
</dbReference>
<dbReference type="InterPro" id="IPR000418">
    <property type="entry name" value="Ets_dom"/>
</dbReference>
<dbReference type="GO" id="GO:0003700">
    <property type="term" value="F:DNA-binding transcription factor activity"/>
    <property type="evidence" value="ECO:0007669"/>
    <property type="project" value="InterPro"/>
</dbReference>
<dbReference type="GO" id="GO:0043565">
    <property type="term" value="F:sequence-specific DNA binding"/>
    <property type="evidence" value="ECO:0007669"/>
    <property type="project" value="InterPro"/>
</dbReference>
<evidence type="ECO:0000313" key="4">
    <source>
        <dbReference type="Proteomes" id="UP001174909"/>
    </source>
</evidence>
<name>A0AA35TZK7_GEOBA</name>
<dbReference type="Gene3D" id="1.10.10.10">
    <property type="entry name" value="Winged helix-like DNA-binding domain superfamily/Winged helix DNA-binding domain"/>
    <property type="match status" value="1"/>
</dbReference>
<feature type="domain" description="ETS" evidence="2">
    <location>
        <begin position="247"/>
        <end position="271"/>
    </location>
</feature>
<dbReference type="InterPro" id="IPR036388">
    <property type="entry name" value="WH-like_DNA-bd_sf"/>
</dbReference>
<organism evidence="3 4">
    <name type="scientific">Geodia barretti</name>
    <name type="common">Barrett's horny sponge</name>
    <dbReference type="NCBI Taxonomy" id="519541"/>
    <lineage>
        <taxon>Eukaryota</taxon>
        <taxon>Metazoa</taxon>
        <taxon>Porifera</taxon>
        <taxon>Demospongiae</taxon>
        <taxon>Heteroscleromorpha</taxon>
        <taxon>Tetractinellida</taxon>
        <taxon>Astrophorina</taxon>
        <taxon>Geodiidae</taxon>
        <taxon>Geodia</taxon>
    </lineage>
</organism>
<keyword evidence="4" id="KW-1185">Reference proteome</keyword>
<dbReference type="PROSITE" id="PS50061">
    <property type="entry name" value="ETS_DOMAIN_3"/>
    <property type="match status" value="1"/>
</dbReference>